<sequence length="340" mass="36364">MTEADADDGPEISAFAVGPEEAGQRLDKLLALHAAREDLGLSRTRLQELIGDGFVRVDGAVASNPNAKPKEGARVLFAVPPPVDATPLPEDIPLSIVFEDDDLIVIDKPTGLVVHPAPGHASGTLVNALLHHCADGLSGIGGIRRPGIVHRLDKDTTGLMVAAKSERAHRGLADIFADHGRSGSLVREYLAGVWTLPDRSFGTVDAAIGRHPHHRERMAVVREDKGRHAVTHWAVEEKFPPVATLMRCRLETGRTHQIRVHMADLGQPLIGDMVYGAGFKTKAAALDDACRDAIAALGRQALHAAVLGFAHPATGEEMLFESPLPPDMAGLVEALRAYRP</sequence>
<dbReference type="PROSITE" id="PS01129">
    <property type="entry name" value="PSI_RLU"/>
    <property type="match status" value="1"/>
</dbReference>
<comment type="caution">
    <text evidence="9">The sequence shown here is derived from an EMBL/GenBank/DDBJ whole genome shotgun (WGS) entry which is preliminary data.</text>
</comment>
<dbReference type="EMBL" id="QYBB01000007">
    <property type="protein sequence ID" value="RYC32427.1"/>
    <property type="molecule type" value="Genomic_DNA"/>
</dbReference>
<dbReference type="CDD" id="cd00165">
    <property type="entry name" value="S4"/>
    <property type="match status" value="1"/>
</dbReference>
<dbReference type="Pfam" id="PF00849">
    <property type="entry name" value="PseudoU_synth_2"/>
    <property type="match status" value="1"/>
</dbReference>
<feature type="domain" description="RNA-binding S4" evidence="8">
    <location>
        <begin position="24"/>
        <end position="75"/>
    </location>
</feature>
<comment type="similarity">
    <text evidence="1 6">Belongs to the pseudouridine synthase RluA family.</text>
</comment>
<accession>A0A4Q2UB96</accession>
<reference evidence="9 10" key="1">
    <citation type="submission" date="2018-12" db="EMBL/GenBank/DDBJ databases">
        <authorList>
            <person name="Grouzdev D.S."/>
            <person name="Krutkina M.S."/>
        </authorList>
    </citation>
    <scope>NUCLEOTIDE SEQUENCE [LARGE SCALE GENOMIC DNA]</scope>
    <source>
        <strain evidence="9 10">RmlP026</strain>
    </source>
</reference>
<dbReference type="SUPFAM" id="SSF55174">
    <property type="entry name" value="Alpha-L RNA-binding motif"/>
    <property type="match status" value="1"/>
</dbReference>
<evidence type="ECO:0000256" key="6">
    <source>
        <dbReference type="RuleBase" id="RU362028"/>
    </source>
</evidence>
<proteinExistence type="inferred from homology"/>
<evidence type="ECO:0000256" key="2">
    <source>
        <dbReference type="ARBA" id="ARBA00023235"/>
    </source>
</evidence>
<dbReference type="AlphaFoldDB" id="A0A4Q2UB96"/>
<comment type="function">
    <text evidence="6">Responsible for synthesis of pseudouridine from uracil.</text>
</comment>
<evidence type="ECO:0000256" key="5">
    <source>
        <dbReference type="PROSITE-ProRule" id="PRU00182"/>
    </source>
</evidence>
<keyword evidence="5" id="KW-0694">RNA-binding</keyword>
<keyword evidence="10" id="KW-1185">Reference proteome</keyword>
<dbReference type="OrthoDB" id="9807829at2"/>
<dbReference type="PROSITE" id="PS50889">
    <property type="entry name" value="S4"/>
    <property type="match status" value="1"/>
</dbReference>
<protein>
    <recommendedName>
        <fullName evidence="6">Pseudouridine synthase</fullName>
        <ecNumber evidence="6">5.4.99.-</ecNumber>
    </recommendedName>
</protein>
<gene>
    <name evidence="9" type="ORF">D3273_08530</name>
</gene>
<dbReference type="InterPro" id="IPR020103">
    <property type="entry name" value="PsdUridine_synth_cat_dom_sf"/>
</dbReference>
<evidence type="ECO:0000256" key="1">
    <source>
        <dbReference type="ARBA" id="ARBA00010876"/>
    </source>
</evidence>
<feature type="active site" evidence="4">
    <location>
        <position position="153"/>
    </location>
</feature>
<dbReference type="InterPro" id="IPR006224">
    <property type="entry name" value="PsdUridine_synth_RluA-like_CS"/>
</dbReference>
<comment type="catalytic activity">
    <reaction evidence="6">
        <text>a uridine in RNA = a pseudouridine in RNA</text>
        <dbReference type="Rhea" id="RHEA:48348"/>
        <dbReference type="Rhea" id="RHEA-COMP:12068"/>
        <dbReference type="Rhea" id="RHEA-COMP:12069"/>
        <dbReference type="ChEBI" id="CHEBI:65314"/>
        <dbReference type="ChEBI" id="CHEBI:65315"/>
    </reaction>
</comment>
<comment type="catalytic activity">
    <reaction evidence="3">
        <text>uridine(1911/1915/1917) in 23S rRNA = pseudouridine(1911/1915/1917) in 23S rRNA</text>
        <dbReference type="Rhea" id="RHEA:42524"/>
        <dbReference type="Rhea" id="RHEA-COMP:10097"/>
        <dbReference type="Rhea" id="RHEA-COMP:10098"/>
        <dbReference type="ChEBI" id="CHEBI:65314"/>
        <dbReference type="ChEBI" id="CHEBI:65315"/>
        <dbReference type="EC" id="5.4.99.23"/>
    </reaction>
</comment>
<dbReference type="InterPro" id="IPR006225">
    <property type="entry name" value="PsdUridine_synth_RluC/D"/>
</dbReference>
<dbReference type="EC" id="5.4.99.-" evidence="6"/>
<dbReference type="RefSeq" id="WP_129225456.1">
    <property type="nucleotide sequence ID" value="NZ_QYBB01000007.1"/>
</dbReference>
<dbReference type="SUPFAM" id="SSF55120">
    <property type="entry name" value="Pseudouridine synthase"/>
    <property type="match status" value="1"/>
</dbReference>
<dbReference type="Pfam" id="PF01479">
    <property type="entry name" value="S4"/>
    <property type="match status" value="1"/>
</dbReference>
<dbReference type="CDD" id="cd02869">
    <property type="entry name" value="PseudoU_synth_RluA_like"/>
    <property type="match status" value="1"/>
</dbReference>
<dbReference type="GO" id="GO:0160140">
    <property type="term" value="F:23S rRNA pseudouridine(1911/1915/1917) synthase activity"/>
    <property type="evidence" value="ECO:0007669"/>
    <property type="project" value="UniProtKB-EC"/>
</dbReference>
<evidence type="ECO:0000256" key="4">
    <source>
        <dbReference type="PIRSR" id="PIRSR606225-1"/>
    </source>
</evidence>
<evidence type="ECO:0000256" key="3">
    <source>
        <dbReference type="ARBA" id="ARBA00036882"/>
    </source>
</evidence>
<dbReference type="GO" id="GO:0003723">
    <property type="term" value="F:RNA binding"/>
    <property type="evidence" value="ECO:0007669"/>
    <property type="project" value="UniProtKB-KW"/>
</dbReference>
<dbReference type="Gene3D" id="3.30.2350.10">
    <property type="entry name" value="Pseudouridine synthase"/>
    <property type="match status" value="1"/>
</dbReference>
<dbReference type="InterPro" id="IPR050188">
    <property type="entry name" value="RluA_PseudoU_synthase"/>
</dbReference>
<name>A0A4Q2UB96_9HYPH</name>
<dbReference type="InterPro" id="IPR036986">
    <property type="entry name" value="S4_RNA-bd_sf"/>
</dbReference>
<organism evidence="9 10">
    <name type="scientific">Lichenibacterium minor</name>
    <dbReference type="NCBI Taxonomy" id="2316528"/>
    <lineage>
        <taxon>Bacteria</taxon>
        <taxon>Pseudomonadati</taxon>
        <taxon>Pseudomonadota</taxon>
        <taxon>Alphaproteobacteria</taxon>
        <taxon>Hyphomicrobiales</taxon>
        <taxon>Lichenihabitantaceae</taxon>
        <taxon>Lichenibacterium</taxon>
    </lineage>
</organism>
<keyword evidence="2 6" id="KW-0413">Isomerase</keyword>
<evidence type="ECO:0000259" key="8">
    <source>
        <dbReference type="Pfam" id="PF01479"/>
    </source>
</evidence>
<dbReference type="NCBIfam" id="TIGR00005">
    <property type="entry name" value="rluA_subfam"/>
    <property type="match status" value="1"/>
</dbReference>
<evidence type="ECO:0000313" key="9">
    <source>
        <dbReference type="EMBL" id="RYC32427.1"/>
    </source>
</evidence>
<dbReference type="PANTHER" id="PTHR21600">
    <property type="entry name" value="MITOCHONDRIAL RNA PSEUDOURIDINE SYNTHASE"/>
    <property type="match status" value="1"/>
</dbReference>
<dbReference type="PANTHER" id="PTHR21600:SF44">
    <property type="entry name" value="RIBOSOMAL LARGE SUBUNIT PSEUDOURIDINE SYNTHASE D"/>
    <property type="match status" value="1"/>
</dbReference>
<reference evidence="9 10" key="2">
    <citation type="submission" date="2019-02" db="EMBL/GenBank/DDBJ databases">
        <title>'Lichenibacterium ramalinii' gen. nov. sp. nov., 'Lichenibacterium minor' gen. nov. sp. nov.</title>
        <authorList>
            <person name="Pankratov T."/>
        </authorList>
    </citation>
    <scope>NUCLEOTIDE SEQUENCE [LARGE SCALE GENOMIC DNA]</scope>
    <source>
        <strain evidence="9 10">RmlP026</strain>
    </source>
</reference>
<dbReference type="GO" id="GO:0000455">
    <property type="term" value="P:enzyme-directed rRNA pseudouridine synthesis"/>
    <property type="evidence" value="ECO:0007669"/>
    <property type="project" value="TreeGrafter"/>
</dbReference>
<dbReference type="Gene3D" id="3.10.290.10">
    <property type="entry name" value="RNA-binding S4 domain"/>
    <property type="match status" value="1"/>
</dbReference>
<dbReference type="InterPro" id="IPR002942">
    <property type="entry name" value="S4_RNA-bd"/>
</dbReference>
<evidence type="ECO:0000313" key="10">
    <source>
        <dbReference type="Proteomes" id="UP000290759"/>
    </source>
</evidence>
<dbReference type="InterPro" id="IPR006145">
    <property type="entry name" value="PsdUridine_synth_RsuA/RluA"/>
</dbReference>
<dbReference type="Proteomes" id="UP000290759">
    <property type="component" value="Unassembled WGS sequence"/>
</dbReference>
<feature type="domain" description="Pseudouridine synthase RsuA/RluA-like" evidence="7">
    <location>
        <begin position="102"/>
        <end position="263"/>
    </location>
</feature>
<evidence type="ECO:0000259" key="7">
    <source>
        <dbReference type="Pfam" id="PF00849"/>
    </source>
</evidence>